<comment type="caution">
    <text evidence="2">The sequence shown here is derived from an EMBL/GenBank/DDBJ whole genome shotgun (WGS) entry which is preliminary data.</text>
</comment>
<dbReference type="Pfam" id="PF03101">
    <property type="entry name" value="FAR1"/>
    <property type="match status" value="1"/>
</dbReference>
<dbReference type="VEuPathDB" id="FungiDB:FUN_004779"/>
<evidence type="ECO:0000313" key="2">
    <source>
        <dbReference type="EMBL" id="PKY58215.1"/>
    </source>
</evidence>
<dbReference type="VEuPathDB" id="FungiDB:RhiirFUN_002228"/>
<organism evidence="2 3">
    <name type="scientific">Rhizophagus irregularis</name>
    <dbReference type="NCBI Taxonomy" id="588596"/>
    <lineage>
        <taxon>Eukaryota</taxon>
        <taxon>Fungi</taxon>
        <taxon>Fungi incertae sedis</taxon>
        <taxon>Mucoromycota</taxon>
        <taxon>Glomeromycotina</taxon>
        <taxon>Glomeromycetes</taxon>
        <taxon>Glomerales</taxon>
        <taxon>Glomeraceae</taxon>
        <taxon>Rhizophagus</taxon>
    </lineage>
</organism>
<dbReference type="Gene3D" id="2.60.40.790">
    <property type="match status" value="1"/>
</dbReference>
<dbReference type="PANTHER" id="PTHR47718:SF13">
    <property type="entry name" value="OS09G0290500 PROTEIN"/>
    <property type="match status" value="1"/>
</dbReference>
<dbReference type="SUPFAM" id="SSF49764">
    <property type="entry name" value="HSP20-like chaperones"/>
    <property type="match status" value="1"/>
</dbReference>
<evidence type="ECO:0000313" key="3">
    <source>
        <dbReference type="Proteomes" id="UP000234323"/>
    </source>
</evidence>
<accession>A0A2I1HH59</accession>
<protein>
    <recommendedName>
        <fullName evidence="1">FAR1 domain-containing protein</fullName>
    </recommendedName>
</protein>
<proteinExistence type="predicted"/>
<dbReference type="InterPro" id="IPR004330">
    <property type="entry name" value="FAR1_DNA_bnd_dom"/>
</dbReference>
<dbReference type="VEuPathDB" id="FungiDB:RhiirA1_403840"/>
<dbReference type="VEuPathDB" id="FungiDB:RhiirA1_477567"/>
<keyword evidence="3" id="KW-1185">Reference proteome</keyword>
<reference evidence="2 3" key="1">
    <citation type="submission" date="2015-10" db="EMBL/GenBank/DDBJ databases">
        <title>Genome analyses suggest a sexual origin of heterokaryosis in a supposedly ancient asexual fungus.</title>
        <authorList>
            <person name="Ropars J."/>
            <person name="Sedzielewska K."/>
            <person name="Noel J."/>
            <person name="Charron P."/>
            <person name="Farinelli L."/>
            <person name="Marton T."/>
            <person name="Kruger M."/>
            <person name="Pelin A."/>
            <person name="Brachmann A."/>
            <person name="Corradi N."/>
        </authorList>
    </citation>
    <scope>NUCLEOTIDE SEQUENCE [LARGE SCALE GENOMIC DNA]</scope>
    <source>
        <strain evidence="2 3">A4</strain>
    </source>
</reference>
<dbReference type="EMBL" id="LLXI01002904">
    <property type="protein sequence ID" value="PKY58215.1"/>
    <property type="molecule type" value="Genomic_DNA"/>
</dbReference>
<dbReference type="InterPro" id="IPR008978">
    <property type="entry name" value="HSP20-like_chaperone"/>
</dbReference>
<evidence type="ECO:0000259" key="1">
    <source>
        <dbReference type="Pfam" id="PF03101"/>
    </source>
</evidence>
<feature type="domain" description="FAR1" evidence="1">
    <location>
        <begin position="218"/>
        <end position="309"/>
    </location>
</feature>
<dbReference type="Proteomes" id="UP000234323">
    <property type="component" value="Unassembled WGS sequence"/>
</dbReference>
<name>A0A2I1HH59_9GLOM</name>
<gene>
    <name evidence="2" type="ORF">RhiirA4_479941</name>
</gene>
<sequence>MENFKLFSYGFIHFENEHYREVFFNKVKGLRINLDKEKKVVVKFQPVKRKFDHHSNKHDPVGRPCHDLFDNRTHFIIIVSLPSIVEENEIELHMEEEEIIISGKYKELNFDGNILKKLIPVGNFEYTFTLPSNMSYNNKCNKRIRSGSPDNYEEEYIALILDDSSNICEKENEKNIEAEQINKRILVNIDNSEDSEEEMEIKLHVGQSFQTWLDAEKFLNQYSLKEGFSIRRKRTEKLVENGIEIIRKITWECCCAGKYQAKKVINPENQRNKKSKCTDCQWHVNGNLPKSSSNISFTTVVNEHNHQMIPSPSATIAKHRKLDEDIIEFINFYVLHGTTGARNIKNLLNGQFPGRNINQKNLYNAIQMAKKNLAIRQNYDASDMLQYLYFQKADDSRWFIETKFDGPERRLCGLIWMSPDQQHA</sequence>
<dbReference type="AlphaFoldDB" id="A0A2I1HH59"/>
<dbReference type="VEuPathDB" id="FungiDB:RhiirFUN_025415"/>
<dbReference type="PANTHER" id="PTHR47718">
    <property type="entry name" value="OS01G0519700 PROTEIN"/>
    <property type="match status" value="1"/>
</dbReference>